<gene>
    <name evidence="2" type="ORF">AB432_000290</name>
</gene>
<accession>A0A2Z4MAW5</accession>
<protein>
    <recommendedName>
        <fullName evidence="1">Abortive phage infection protein C-terminal domain-containing protein</fullName>
    </recommendedName>
</protein>
<proteinExistence type="predicted"/>
<feature type="domain" description="Abortive phage infection protein C-terminal" evidence="1">
    <location>
        <begin position="107"/>
        <end position="237"/>
    </location>
</feature>
<reference evidence="2 3" key="1">
    <citation type="journal article" date="2015" name="Genome Announc.">
        <title>Draft Genome Sequence of Brevibacillus brevis DZQ7, a Plant Growth-Promoting Rhizobacterium with Broad-Spectrum Antimicrobial Activity.</title>
        <authorList>
            <person name="Hou Q."/>
            <person name="Wang C."/>
            <person name="Hou X."/>
            <person name="Xia Z."/>
            <person name="Ye J."/>
            <person name="Liu K."/>
            <person name="Liu H."/>
            <person name="Wang J."/>
            <person name="Guo H."/>
            <person name="Yu X."/>
            <person name="Yang Y."/>
            <person name="Du B."/>
            <person name="Ding Y."/>
        </authorList>
    </citation>
    <scope>NUCLEOTIDE SEQUENCE [LARGE SCALE GENOMIC DNA]</scope>
    <source>
        <strain evidence="2 3">DZQ7</strain>
    </source>
</reference>
<dbReference type="InterPro" id="IPR018891">
    <property type="entry name" value="AIPR_C"/>
</dbReference>
<dbReference type="Pfam" id="PF10592">
    <property type="entry name" value="AIPR"/>
    <property type="match status" value="1"/>
</dbReference>
<sequence>MVSFGGFKLVFVSYTSPLSNHGEIVLSTELKQIKDTGNKIYWELYDKERIANIIYTSKKKYEAFEIDLVQSGSSTGILTSDNAATYSIHCSLNELADVCLKYQDIIFDENVRLFHGVNNKFNNGIIQTATSEDDIINFHLYNNGIVMVSPKVKYIDTRKRLKVSNPMVVNGCQTMNSLLEAKKQGNLQDGFVQVTVIEINDPIIRQNISIFLNSQTEIKDSYLISNLPIVRQLEEDLDKLGFF</sequence>
<dbReference type="Proteomes" id="UP000036061">
    <property type="component" value="Chromosome"/>
</dbReference>
<evidence type="ECO:0000259" key="1">
    <source>
        <dbReference type="Pfam" id="PF10592"/>
    </source>
</evidence>
<name>A0A2Z4MAW5_BREBE</name>
<organism evidence="2 3">
    <name type="scientific">Brevibacillus brevis</name>
    <name type="common">Bacillus brevis</name>
    <dbReference type="NCBI Taxonomy" id="1393"/>
    <lineage>
        <taxon>Bacteria</taxon>
        <taxon>Bacillati</taxon>
        <taxon>Bacillota</taxon>
        <taxon>Bacilli</taxon>
        <taxon>Bacillales</taxon>
        <taxon>Paenibacillaceae</taxon>
        <taxon>Brevibacillus</taxon>
    </lineage>
</organism>
<dbReference type="EMBL" id="CP030117">
    <property type="protein sequence ID" value="AWX53622.1"/>
    <property type="molecule type" value="Genomic_DNA"/>
</dbReference>
<evidence type="ECO:0000313" key="2">
    <source>
        <dbReference type="EMBL" id="AWX53622.1"/>
    </source>
</evidence>
<evidence type="ECO:0000313" key="3">
    <source>
        <dbReference type="Proteomes" id="UP000036061"/>
    </source>
</evidence>
<dbReference type="AlphaFoldDB" id="A0A2Z4MAW5"/>